<evidence type="ECO:0000256" key="6">
    <source>
        <dbReference type="ARBA" id="ARBA00022793"/>
    </source>
</evidence>
<evidence type="ECO:0000256" key="5">
    <source>
        <dbReference type="ARBA" id="ARBA00020164"/>
    </source>
</evidence>
<dbReference type="SUPFAM" id="SSF117856">
    <property type="entry name" value="AF0104/ALDC/Ptd012-like"/>
    <property type="match status" value="1"/>
</dbReference>
<evidence type="ECO:0000313" key="9">
    <source>
        <dbReference type="EMBL" id="KAF2718680.1"/>
    </source>
</evidence>
<evidence type="ECO:0000256" key="3">
    <source>
        <dbReference type="ARBA" id="ARBA00007106"/>
    </source>
</evidence>
<organism evidence="9 10">
    <name type="scientific">Polychaeton citri CBS 116435</name>
    <dbReference type="NCBI Taxonomy" id="1314669"/>
    <lineage>
        <taxon>Eukaryota</taxon>
        <taxon>Fungi</taxon>
        <taxon>Dikarya</taxon>
        <taxon>Ascomycota</taxon>
        <taxon>Pezizomycotina</taxon>
        <taxon>Dothideomycetes</taxon>
        <taxon>Dothideomycetidae</taxon>
        <taxon>Capnodiales</taxon>
        <taxon>Capnodiaceae</taxon>
        <taxon>Polychaeton</taxon>
    </lineage>
</organism>
<dbReference type="Proteomes" id="UP000799441">
    <property type="component" value="Unassembled WGS sequence"/>
</dbReference>
<dbReference type="EMBL" id="MU003821">
    <property type="protein sequence ID" value="KAF2718680.1"/>
    <property type="molecule type" value="Genomic_DNA"/>
</dbReference>
<sequence>MPASIPNDIYQYSLLSAFQAGLKTGGPPVAFLTNHGTHGIGICEDEAAHLIQVDGRSYILSPDGKASPASDHTPLPFVMVNVFQPTCSVHVPDGTTLSGLRYVFEAKGLTSSGKNTPMPFSVRGTFKRIHLGLENELEGVRGTIFGYSIPVWQAELSGTGIQCCFITDDLKSGGRVMDFEIGNEAVVDWAKCGRFHLGFPQEEQYETLTM</sequence>
<dbReference type="PANTHER" id="PTHR35524">
    <property type="entry name" value="ALPHA-ACETOLACTATE DECARBOXYLASE"/>
    <property type="match status" value="1"/>
</dbReference>
<dbReference type="InterPro" id="IPR005128">
    <property type="entry name" value="Acetolactate_a_deCO2ase"/>
</dbReference>
<dbReference type="AlphaFoldDB" id="A0A9P4UN66"/>
<dbReference type="Pfam" id="PF03306">
    <property type="entry name" value="AAL_decarboxy"/>
    <property type="match status" value="2"/>
</dbReference>
<evidence type="ECO:0000256" key="4">
    <source>
        <dbReference type="ARBA" id="ARBA00013204"/>
    </source>
</evidence>
<name>A0A9P4UN66_9PEZI</name>
<comment type="catalytic activity">
    <reaction evidence="1">
        <text>(2S)-2-acetolactate + H(+) = (R)-acetoin + CO2</text>
        <dbReference type="Rhea" id="RHEA:21580"/>
        <dbReference type="ChEBI" id="CHEBI:15378"/>
        <dbReference type="ChEBI" id="CHEBI:15686"/>
        <dbReference type="ChEBI" id="CHEBI:16526"/>
        <dbReference type="ChEBI" id="CHEBI:58476"/>
        <dbReference type="EC" id="4.1.1.5"/>
    </reaction>
</comment>
<gene>
    <name evidence="9" type="ORF">K431DRAFT_287413</name>
</gene>
<protein>
    <recommendedName>
        <fullName evidence="5">Alpha-acetolactate decarboxylase</fullName>
        <ecNumber evidence="4">4.1.1.5</ecNumber>
    </recommendedName>
</protein>
<accession>A0A9P4UN66</accession>
<proteinExistence type="inferred from homology"/>
<evidence type="ECO:0000256" key="2">
    <source>
        <dbReference type="ARBA" id="ARBA00005170"/>
    </source>
</evidence>
<comment type="caution">
    <text evidence="9">The sequence shown here is derived from an EMBL/GenBank/DDBJ whole genome shotgun (WGS) entry which is preliminary data.</text>
</comment>
<dbReference type="OrthoDB" id="509395at2759"/>
<reference evidence="9" key="1">
    <citation type="journal article" date="2020" name="Stud. Mycol.">
        <title>101 Dothideomycetes genomes: a test case for predicting lifestyles and emergence of pathogens.</title>
        <authorList>
            <person name="Haridas S."/>
            <person name="Albert R."/>
            <person name="Binder M."/>
            <person name="Bloem J."/>
            <person name="Labutti K."/>
            <person name="Salamov A."/>
            <person name="Andreopoulos B."/>
            <person name="Baker S."/>
            <person name="Barry K."/>
            <person name="Bills G."/>
            <person name="Bluhm B."/>
            <person name="Cannon C."/>
            <person name="Castanera R."/>
            <person name="Culley D."/>
            <person name="Daum C."/>
            <person name="Ezra D."/>
            <person name="Gonzalez J."/>
            <person name="Henrissat B."/>
            <person name="Kuo A."/>
            <person name="Liang C."/>
            <person name="Lipzen A."/>
            <person name="Lutzoni F."/>
            <person name="Magnuson J."/>
            <person name="Mondo S."/>
            <person name="Nolan M."/>
            <person name="Ohm R."/>
            <person name="Pangilinan J."/>
            <person name="Park H.-J."/>
            <person name="Ramirez L."/>
            <person name="Alfaro M."/>
            <person name="Sun H."/>
            <person name="Tritt A."/>
            <person name="Yoshinaga Y."/>
            <person name="Zwiers L.-H."/>
            <person name="Turgeon B."/>
            <person name="Goodwin S."/>
            <person name="Spatafora J."/>
            <person name="Crous P."/>
            <person name="Grigoriev I."/>
        </authorList>
    </citation>
    <scope>NUCLEOTIDE SEQUENCE</scope>
    <source>
        <strain evidence="9">CBS 116435</strain>
    </source>
</reference>
<keyword evidence="6" id="KW-0210">Decarboxylase</keyword>
<comment type="similarity">
    <text evidence="3">Belongs to the alpha-acetolactate decarboxylase family.</text>
</comment>
<comment type="pathway">
    <text evidence="2">Polyol metabolism; (R,R)-butane-2,3-diol biosynthesis; (R,R)-butane-2,3-diol from pyruvate: step 2/3.</text>
</comment>
<dbReference type="Gene3D" id="3.30.1330.80">
    <property type="entry name" value="Hypothetical protein, similar to alpha- acetolactate decarboxylase, domain 2"/>
    <property type="match status" value="2"/>
</dbReference>
<dbReference type="PANTHER" id="PTHR35524:SF1">
    <property type="entry name" value="ALPHA-ACETOLACTATE DECARBOXYLASE"/>
    <property type="match status" value="1"/>
</dbReference>
<keyword evidence="7" id="KW-0005">Acetoin biosynthesis</keyword>
<evidence type="ECO:0000256" key="7">
    <source>
        <dbReference type="ARBA" id="ARBA00023061"/>
    </source>
</evidence>
<keyword evidence="10" id="KW-1185">Reference proteome</keyword>
<dbReference type="GO" id="GO:0045151">
    <property type="term" value="P:acetoin biosynthetic process"/>
    <property type="evidence" value="ECO:0007669"/>
    <property type="project" value="UniProtKB-KW"/>
</dbReference>
<evidence type="ECO:0000256" key="8">
    <source>
        <dbReference type="ARBA" id="ARBA00023239"/>
    </source>
</evidence>
<dbReference type="GO" id="GO:0047605">
    <property type="term" value="F:acetolactate decarboxylase activity"/>
    <property type="evidence" value="ECO:0007669"/>
    <property type="project" value="UniProtKB-EC"/>
</dbReference>
<evidence type="ECO:0000313" key="10">
    <source>
        <dbReference type="Proteomes" id="UP000799441"/>
    </source>
</evidence>
<dbReference type="EC" id="4.1.1.5" evidence="4"/>
<keyword evidence="8" id="KW-0456">Lyase</keyword>
<evidence type="ECO:0000256" key="1">
    <source>
        <dbReference type="ARBA" id="ARBA00001784"/>
    </source>
</evidence>